<gene>
    <name evidence="4 5" type="primary">rpmJ</name>
    <name evidence="5" type="ORF">WBAF_0588</name>
</gene>
<organism evidence="5">
    <name type="scientific">Wolbachia endosymbiont of Aleurodicus floccissimus</name>
    <dbReference type="NCBI Taxonomy" id="2152762"/>
    <lineage>
        <taxon>Bacteria</taxon>
        <taxon>Pseudomonadati</taxon>
        <taxon>Pseudomonadota</taxon>
        <taxon>Alphaproteobacteria</taxon>
        <taxon>Rickettsiales</taxon>
        <taxon>Anaplasmataceae</taxon>
        <taxon>Wolbachieae</taxon>
        <taxon>Wolbachia</taxon>
    </lineage>
</organism>
<reference evidence="5" key="1">
    <citation type="submission" date="2018-04" db="EMBL/GenBank/DDBJ databases">
        <authorList>
            <person name="Go L.Y."/>
            <person name="Mitchell J.A."/>
        </authorList>
    </citation>
    <scope>NUCLEOTIDE SEQUENCE</scope>
    <source>
        <strain evidence="5">WBAF</strain>
    </source>
</reference>
<dbReference type="InterPro" id="IPR000473">
    <property type="entry name" value="Ribosomal_bL36"/>
</dbReference>
<comment type="similarity">
    <text evidence="1 4">Belongs to the bacterial ribosomal protein bL36 family.</text>
</comment>
<accession>A0A3B0IXB0</accession>
<dbReference type="GO" id="GO:0005840">
    <property type="term" value="C:ribosome"/>
    <property type="evidence" value="ECO:0007669"/>
    <property type="project" value="UniProtKB-KW"/>
</dbReference>
<dbReference type="Pfam" id="PF00444">
    <property type="entry name" value="Ribosomal_L36"/>
    <property type="match status" value="1"/>
</dbReference>
<dbReference type="GO" id="GO:0003735">
    <property type="term" value="F:structural constituent of ribosome"/>
    <property type="evidence" value="ECO:0007669"/>
    <property type="project" value="InterPro"/>
</dbReference>
<keyword evidence="2 4" id="KW-0689">Ribosomal protein</keyword>
<proteinExistence type="inferred from homology"/>
<dbReference type="EMBL" id="OUNF01000167">
    <property type="protein sequence ID" value="SPP33958.1"/>
    <property type="molecule type" value="Genomic_DNA"/>
</dbReference>
<dbReference type="InterPro" id="IPR035977">
    <property type="entry name" value="Ribosomal_bL36_sp"/>
</dbReference>
<dbReference type="SUPFAM" id="SSF57840">
    <property type="entry name" value="Ribosomal protein L36"/>
    <property type="match status" value="1"/>
</dbReference>
<dbReference type="PANTHER" id="PTHR47781">
    <property type="entry name" value="50S RIBOSOMAL PROTEIN L36 2"/>
    <property type="match status" value="1"/>
</dbReference>
<evidence type="ECO:0000256" key="3">
    <source>
        <dbReference type="ARBA" id="ARBA00023274"/>
    </source>
</evidence>
<dbReference type="GO" id="GO:1990904">
    <property type="term" value="C:ribonucleoprotein complex"/>
    <property type="evidence" value="ECO:0007669"/>
    <property type="project" value="UniProtKB-KW"/>
</dbReference>
<evidence type="ECO:0000256" key="1">
    <source>
        <dbReference type="ARBA" id="ARBA00007645"/>
    </source>
</evidence>
<dbReference type="HAMAP" id="MF_00251">
    <property type="entry name" value="Ribosomal_bL36"/>
    <property type="match status" value="1"/>
</dbReference>
<evidence type="ECO:0000256" key="4">
    <source>
        <dbReference type="HAMAP-Rule" id="MF_00251"/>
    </source>
</evidence>
<dbReference type="AlphaFoldDB" id="A0A3B0IXB0"/>
<protein>
    <recommendedName>
        <fullName evidence="4">Large ribosomal subunit protein bL36</fullName>
    </recommendedName>
</protein>
<dbReference type="GO" id="GO:0006412">
    <property type="term" value="P:translation"/>
    <property type="evidence" value="ECO:0007669"/>
    <property type="project" value="UniProtKB-UniRule"/>
</dbReference>
<dbReference type="NCBIfam" id="NF002021">
    <property type="entry name" value="PRK00831.1"/>
    <property type="match status" value="1"/>
</dbReference>
<sequence length="42" mass="4825">MKIKGSLKSHRNRDKNCKVVKRGGKIYIINKVKPRCKARQGS</sequence>
<dbReference type="PANTHER" id="PTHR47781:SF1">
    <property type="entry name" value="LARGE RIBOSOMAL SUBUNIT PROTEIN BL36B"/>
    <property type="match status" value="1"/>
</dbReference>
<name>A0A3B0IXB0_9RICK</name>
<evidence type="ECO:0000313" key="5">
    <source>
        <dbReference type="EMBL" id="SPP33958.1"/>
    </source>
</evidence>
<dbReference type="InterPro" id="IPR047621">
    <property type="entry name" value="Ribosomal_L36_bact"/>
</dbReference>
<keyword evidence="3 4" id="KW-0687">Ribonucleoprotein</keyword>
<evidence type="ECO:0000256" key="2">
    <source>
        <dbReference type="ARBA" id="ARBA00022980"/>
    </source>
</evidence>